<protein>
    <recommendedName>
        <fullName evidence="4">Ribosome production factor 2 homolog</fullName>
    </recommendedName>
    <alternativeName>
        <fullName evidence="4">Ribosome biogenesis protein RPF2 homolog</fullName>
    </alternativeName>
</protein>
<dbReference type="SMART" id="SM00879">
    <property type="entry name" value="Brix"/>
    <property type="match status" value="1"/>
</dbReference>
<dbReference type="InterPro" id="IPR007109">
    <property type="entry name" value="Brix"/>
</dbReference>
<dbReference type="InterPro" id="IPR039770">
    <property type="entry name" value="Rpf2"/>
</dbReference>
<feature type="domain" description="Brix" evidence="6">
    <location>
        <begin position="13"/>
        <end position="221"/>
    </location>
</feature>
<evidence type="ECO:0000256" key="3">
    <source>
        <dbReference type="ARBA" id="ARBA00023242"/>
    </source>
</evidence>
<dbReference type="GO" id="GO:0019843">
    <property type="term" value="F:rRNA binding"/>
    <property type="evidence" value="ECO:0007669"/>
    <property type="project" value="UniProtKB-UniRule"/>
</dbReference>
<proteinExistence type="inferred from homology"/>
<dbReference type="AlphaFoldDB" id="A0A6B2LAR3"/>
<dbReference type="PANTHER" id="PTHR12728:SF0">
    <property type="entry name" value="RIBOSOME PRODUCTION FACTOR 2 HOMOLOG"/>
    <property type="match status" value="1"/>
</dbReference>
<dbReference type="EMBL" id="GIBP01005174">
    <property type="protein sequence ID" value="NDV34143.1"/>
    <property type="molecule type" value="Transcribed_RNA"/>
</dbReference>
<organism evidence="7">
    <name type="scientific">Arcella intermedia</name>
    <dbReference type="NCBI Taxonomy" id="1963864"/>
    <lineage>
        <taxon>Eukaryota</taxon>
        <taxon>Amoebozoa</taxon>
        <taxon>Tubulinea</taxon>
        <taxon>Elardia</taxon>
        <taxon>Arcellinida</taxon>
        <taxon>Sphaerothecina</taxon>
        <taxon>Arcellidae</taxon>
        <taxon>Arcella</taxon>
    </lineage>
</organism>
<evidence type="ECO:0000256" key="4">
    <source>
        <dbReference type="RuleBase" id="RU367086"/>
    </source>
</evidence>
<name>A0A6B2LAR3_9EUKA</name>
<evidence type="ECO:0000256" key="5">
    <source>
        <dbReference type="SAM" id="MobiDB-lite"/>
    </source>
</evidence>
<evidence type="ECO:0000259" key="6">
    <source>
        <dbReference type="PROSITE" id="PS50833"/>
    </source>
</evidence>
<dbReference type="PANTHER" id="PTHR12728">
    <property type="entry name" value="BRIX DOMAIN CONTAINING PROTEIN"/>
    <property type="match status" value="1"/>
</dbReference>
<evidence type="ECO:0000256" key="1">
    <source>
        <dbReference type="ARBA" id="ARBA00004604"/>
    </source>
</evidence>
<comment type="similarity">
    <text evidence="2 4">Belongs to the RPF2 family.</text>
</comment>
<dbReference type="GO" id="GO:0005730">
    <property type="term" value="C:nucleolus"/>
    <property type="evidence" value="ECO:0007669"/>
    <property type="project" value="UniProtKB-SubCell"/>
</dbReference>
<dbReference type="PROSITE" id="PS50833">
    <property type="entry name" value="BRIX"/>
    <property type="match status" value="1"/>
</dbReference>
<evidence type="ECO:0000256" key="2">
    <source>
        <dbReference type="ARBA" id="ARBA00010782"/>
    </source>
</evidence>
<evidence type="ECO:0000313" key="7">
    <source>
        <dbReference type="EMBL" id="NDV34143.1"/>
    </source>
</evidence>
<accession>A0A6B2LAR3</accession>
<dbReference type="Pfam" id="PF04427">
    <property type="entry name" value="Brix"/>
    <property type="match status" value="1"/>
</dbReference>
<feature type="region of interest" description="Disordered" evidence="5">
    <location>
        <begin position="259"/>
        <end position="298"/>
    </location>
</feature>
<reference evidence="7" key="1">
    <citation type="journal article" date="2020" name="J. Eukaryot. Microbiol.">
        <title>De novo Sequencing, Assembly and Annotation of the Transcriptome for the Free-Living Testate Amoeba Arcella intermedia.</title>
        <authorList>
            <person name="Ribeiro G.M."/>
            <person name="Porfirio-Sousa A.L."/>
            <person name="Maurer-Alcala X.X."/>
            <person name="Katz L.A."/>
            <person name="Lahr D.J.G."/>
        </authorList>
    </citation>
    <scope>NUCLEOTIDE SEQUENCE</scope>
</reference>
<comment type="subcellular location">
    <subcellularLocation>
        <location evidence="1 4">Nucleus</location>
        <location evidence="1 4">Nucleolus</location>
    </subcellularLocation>
</comment>
<dbReference type="GO" id="GO:0000463">
    <property type="term" value="P:maturation of LSU-rRNA from tricistronic rRNA transcript (SSU-rRNA, 5.8S rRNA, LSU-rRNA)"/>
    <property type="evidence" value="ECO:0007669"/>
    <property type="project" value="TreeGrafter"/>
</dbReference>
<keyword evidence="3 4" id="KW-0539">Nucleus</keyword>
<sequence length="298" mass="33687">MKRKEPQVFENVKVAMFIKGHKTSQVVNEVLNDLYSLKKPEAVKYNRKKSNSLHGPFEELTTIEFFSNKSDASLFVYGSSSKKRPDTIVLGRLFDFHLLDMVELGVKHFKAVSSFNSAGLPFFGSKPCFVISGPEFLNDSKYMLIANMFVDFFRGKIVESINLKGLDHVIALSVDKDGAILFRHYAITMKKSDTKVPTVELDEIGPALDLLVRRQQFGAEALRNEALRVPKELKPKKVKNVSTNPFHDKVGTVHVQPQMVDKIHDKVRKPKALRKRSISEAGEEEAAPMPKSKKKKVQ</sequence>
<feature type="compositionally biased region" description="Basic residues" evidence="5">
    <location>
        <begin position="265"/>
        <end position="276"/>
    </location>
</feature>
<dbReference type="GO" id="GO:0000027">
    <property type="term" value="P:ribosomal large subunit assembly"/>
    <property type="evidence" value="ECO:0007669"/>
    <property type="project" value="InterPro"/>
</dbReference>